<sequence length="278" mass="30590">MTARMNAAAPLAEHLHSTSLEEFMGQPHLTGLDSLLLRLLDSGSTGSIIFWGLSIITVSGSIGCENVPWHPPDMAVLVMDGENRNLRQSMATPTSAFLSHSIDLPLLDRPNHGFEQPNRYHFGVTEPNDTSSPINISSNLTMPDLTTFPQPSMDGVSCSNSLPPCSSHHMFGDIHATGHDNPISMDIDMDSTEPDPGDPVDQVLAHLEERLSEKHSSAVEHSRLVFELPPDSFSIPLALQRLQTDEVEINQGQFALTYHDLEISALIVHEEWLLSIYL</sequence>
<protein>
    <submittedName>
        <fullName evidence="1">Uncharacterized protein</fullName>
    </submittedName>
</protein>
<dbReference type="RefSeq" id="XP_040757440.1">
    <property type="nucleotide sequence ID" value="XM_040907445.1"/>
</dbReference>
<name>A0A165AUR2_9APHY</name>
<evidence type="ECO:0000313" key="1">
    <source>
        <dbReference type="EMBL" id="KZS99699.1"/>
    </source>
</evidence>
<accession>A0A165AUR2</accession>
<organism evidence="1 2">
    <name type="scientific">Laetiporus sulphureus 93-53</name>
    <dbReference type="NCBI Taxonomy" id="1314785"/>
    <lineage>
        <taxon>Eukaryota</taxon>
        <taxon>Fungi</taxon>
        <taxon>Dikarya</taxon>
        <taxon>Basidiomycota</taxon>
        <taxon>Agaricomycotina</taxon>
        <taxon>Agaricomycetes</taxon>
        <taxon>Polyporales</taxon>
        <taxon>Laetiporus</taxon>
    </lineage>
</organism>
<keyword evidence="2" id="KW-1185">Reference proteome</keyword>
<gene>
    <name evidence="1" type="ORF">LAESUDRAFT_718537</name>
</gene>
<dbReference type="InParanoid" id="A0A165AUR2"/>
<dbReference type="Proteomes" id="UP000076871">
    <property type="component" value="Unassembled WGS sequence"/>
</dbReference>
<dbReference type="GeneID" id="63824474"/>
<dbReference type="STRING" id="1314785.A0A165AUR2"/>
<reference evidence="1 2" key="1">
    <citation type="journal article" date="2016" name="Mol. Biol. Evol.">
        <title>Comparative Genomics of Early-Diverging Mushroom-Forming Fungi Provides Insights into the Origins of Lignocellulose Decay Capabilities.</title>
        <authorList>
            <person name="Nagy L.G."/>
            <person name="Riley R."/>
            <person name="Tritt A."/>
            <person name="Adam C."/>
            <person name="Daum C."/>
            <person name="Floudas D."/>
            <person name="Sun H."/>
            <person name="Yadav J.S."/>
            <person name="Pangilinan J."/>
            <person name="Larsson K.H."/>
            <person name="Matsuura K."/>
            <person name="Barry K."/>
            <person name="Labutti K."/>
            <person name="Kuo R."/>
            <person name="Ohm R.A."/>
            <person name="Bhattacharya S.S."/>
            <person name="Shirouzu T."/>
            <person name="Yoshinaga Y."/>
            <person name="Martin F.M."/>
            <person name="Grigoriev I.V."/>
            <person name="Hibbett D.S."/>
        </authorList>
    </citation>
    <scope>NUCLEOTIDE SEQUENCE [LARGE SCALE GENOMIC DNA]</scope>
    <source>
        <strain evidence="1 2">93-53</strain>
    </source>
</reference>
<dbReference type="EMBL" id="KV427730">
    <property type="protein sequence ID" value="KZS99699.1"/>
    <property type="molecule type" value="Genomic_DNA"/>
</dbReference>
<evidence type="ECO:0000313" key="2">
    <source>
        <dbReference type="Proteomes" id="UP000076871"/>
    </source>
</evidence>
<proteinExistence type="predicted"/>
<dbReference type="AlphaFoldDB" id="A0A165AUR2"/>